<feature type="transmembrane region" description="Helical" evidence="1">
    <location>
        <begin position="261"/>
        <end position="280"/>
    </location>
</feature>
<accession>A0A1F7Y3X1</accession>
<feature type="transmembrane region" description="Helical" evidence="1">
    <location>
        <begin position="236"/>
        <end position="255"/>
    </location>
</feature>
<evidence type="ECO:0000313" key="3">
    <source>
        <dbReference type="Proteomes" id="UP000178750"/>
    </source>
</evidence>
<feature type="transmembrane region" description="Helical" evidence="1">
    <location>
        <begin position="287"/>
        <end position="303"/>
    </location>
</feature>
<sequence>MKLFGYDFWQFRLWSLISFTGLLFLIFLISYNLGGLIALVVVQLWLWSVPQLFIQFSYESYGEHTALFYLLLSFYTFYLSYTSKKKKYILITLSGLLFSLSVLTKYLFVISGVGFGIIALWQLLKQANKKEVIKSWGLWFAFFIIPIVFFELYRYLFLVTNFGTYAWQATTDDFILHFKSNGGGFNLKSLDWNFISKKAGFWEQVGVRFEIAWLSFLALSYFYFKKVKEEKLVLNMLLYFAFISTSLWFIFASPFGWTRHVWHGLIIGMILLITGITSMLKSKTSKLLFFIIFIVTVSTGSLINRDNFEFGFLLNQDTIDSWHAKRNEKGIQGLPSNPILSLKDQIGLKTFFSNNINDNDKVYYLGWLLVSEASPIVDKMFFSIDRYFKIGQINPNGGQSYLIFGPYQKGKLSIVGLNYHDKKVAWLCQEIVYENPSYTLCKLKSNLKYENKAYE</sequence>
<keyword evidence="1" id="KW-1133">Transmembrane helix</keyword>
<name>A0A1F7Y3X1_9BACT</name>
<organism evidence="2 3">
    <name type="scientific">Candidatus Woesebacteria bacterium RIFCSPHIGHO2_01_FULL_38_9b</name>
    <dbReference type="NCBI Taxonomy" id="1802493"/>
    <lineage>
        <taxon>Bacteria</taxon>
        <taxon>Candidatus Woeseibacteriota</taxon>
    </lineage>
</organism>
<reference evidence="2 3" key="1">
    <citation type="journal article" date="2016" name="Nat. Commun.">
        <title>Thousands of microbial genomes shed light on interconnected biogeochemical processes in an aquifer system.</title>
        <authorList>
            <person name="Anantharaman K."/>
            <person name="Brown C.T."/>
            <person name="Hug L.A."/>
            <person name="Sharon I."/>
            <person name="Castelle C.J."/>
            <person name="Probst A.J."/>
            <person name="Thomas B.C."/>
            <person name="Singh A."/>
            <person name="Wilkins M.J."/>
            <person name="Karaoz U."/>
            <person name="Brodie E.L."/>
            <person name="Williams K.H."/>
            <person name="Hubbard S.S."/>
            <person name="Banfield J.F."/>
        </authorList>
    </citation>
    <scope>NUCLEOTIDE SEQUENCE [LARGE SCALE GENOMIC DNA]</scope>
</reference>
<keyword evidence="1" id="KW-0812">Transmembrane</keyword>
<evidence type="ECO:0008006" key="4">
    <source>
        <dbReference type="Google" id="ProtNLM"/>
    </source>
</evidence>
<comment type="caution">
    <text evidence="2">The sequence shown here is derived from an EMBL/GenBank/DDBJ whole genome shotgun (WGS) entry which is preliminary data.</text>
</comment>
<proteinExistence type="predicted"/>
<feature type="transmembrane region" description="Helical" evidence="1">
    <location>
        <begin position="36"/>
        <end position="54"/>
    </location>
</feature>
<feature type="transmembrane region" description="Helical" evidence="1">
    <location>
        <begin position="103"/>
        <end position="124"/>
    </location>
</feature>
<dbReference type="EMBL" id="MGGF01000015">
    <property type="protein sequence ID" value="OGM21962.1"/>
    <property type="molecule type" value="Genomic_DNA"/>
</dbReference>
<evidence type="ECO:0000256" key="1">
    <source>
        <dbReference type="SAM" id="Phobius"/>
    </source>
</evidence>
<dbReference type="AlphaFoldDB" id="A0A1F7Y3X1"/>
<protein>
    <recommendedName>
        <fullName evidence="4">Glycosyltransferase RgtA/B/C/D-like domain-containing protein</fullName>
    </recommendedName>
</protein>
<dbReference type="Proteomes" id="UP000178750">
    <property type="component" value="Unassembled WGS sequence"/>
</dbReference>
<evidence type="ECO:0000313" key="2">
    <source>
        <dbReference type="EMBL" id="OGM21962.1"/>
    </source>
</evidence>
<keyword evidence="1" id="KW-0472">Membrane</keyword>
<gene>
    <name evidence="2" type="ORF">A2863_02545</name>
</gene>
<feature type="transmembrane region" description="Helical" evidence="1">
    <location>
        <begin position="136"/>
        <end position="156"/>
    </location>
</feature>
<feature type="transmembrane region" description="Helical" evidence="1">
    <location>
        <begin position="66"/>
        <end position="83"/>
    </location>
</feature>